<evidence type="ECO:0000313" key="3">
    <source>
        <dbReference type="Proteomes" id="UP000631114"/>
    </source>
</evidence>
<dbReference type="InterPro" id="IPR012337">
    <property type="entry name" value="RNaseH-like_sf"/>
</dbReference>
<evidence type="ECO:0000313" key="2">
    <source>
        <dbReference type="EMBL" id="KAF9624321.1"/>
    </source>
</evidence>
<dbReference type="SUPFAM" id="SSF53098">
    <property type="entry name" value="Ribonuclease H-like"/>
    <property type="match status" value="1"/>
</dbReference>
<gene>
    <name evidence="2" type="ORF">IFM89_009229</name>
</gene>
<dbReference type="OrthoDB" id="2012664at2759"/>
<name>A0A835IVH8_9MAGN</name>
<reference evidence="2 3" key="1">
    <citation type="submission" date="2020-10" db="EMBL/GenBank/DDBJ databases">
        <title>The Coptis chinensis genome and diversification of protoberbering-type alkaloids.</title>
        <authorList>
            <person name="Wang B."/>
            <person name="Shu S."/>
            <person name="Song C."/>
            <person name="Liu Y."/>
        </authorList>
    </citation>
    <scope>NUCLEOTIDE SEQUENCE [LARGE SCALE GENOMIC DNA]</scope>
    <source>
        <strain evidence="2">HL-2020</strain>
        <tissue evidence="2">Leaf</tissue>
    </source>
</reference>
<sequence length="241" mass="27470">MMVVKQVAQEHFWNEVNYVIQILEPLYRCLRLLDGDKKPTMSYVQQAFEIIMREKVSKIFGSGWVLDIIDKRWTKQLLHVLHTAAMYLNPKYQYALKLGFSTPHVKAVREVAKVLFSDGHKQAKALHQMISFWDQVGEFGSPVAQAGISISHPAINNSGRGVLNDSSQRRYGPRRGSIGQRRQRGHNRRDDVDINSVSSNFEGMSISSGTHDHDNEMGSVGGYNQSKWILARMNDVQSPWE</sequence>
<dbReference type="AlphaFoldDB" id="A0A835IVH8"/>
<organism evidence="2 3">
    <name type="scientific">Coptis chinensis</name>
    <dbReference type="NCBI Taxonomy" id="261450"/>
    <lineage>
        <taxon>Eukaryota</taxon>
        <taxon>Viridiplantae</taxon>
        <taxon>Streptophyta</taxon>
        <taxon>Embryophyta</taxon>
        <taxon>Tracheophyta</taxon>
        <taxon>Spermatophyta</taxon>
        <taxon>Magnoliopsida</taxon>
        <taxon>Ranunculales</taxon>
        <taxon>Ranunculaceae</taxon>
        <taxon>Coptidoideae</taxon>
        <taxon>Coptis</taxon>
    </lineage>
</organism>
<protein>
    <submittedName>
        <fullName evidence="2">Uncharacterized protein</fullName>
    </submittedName>
</protein>
<proteinExistence type="predicted"/>
<feature type="region of interest" description="Disordered" evidence="1">
    <location>
        <begin position="157"/>
        <end position="197"/>
    </location>
</feature>
<dbReference type="EMBL" id="JADFTS010000001">
    <property type="protein sequence ID" value="KAF9624321.1"/>
    <property type="molecule type" value="Genomic_DNA"/>
</dbReference>
<keyword evidence="3" id="KW-1185">Reference proteome</keyword>
<evidence type="ECO:0000256" key="1">
    <source>
        <dbReference type="SAM" id="MobiDB-lite"/>
    </source>
</evidence>
<dbReference type="Proteomes" id="UP000631114">
    <property type="component" value="Unassembled WGS sequence"/>
</dbReference>
<accession>A0A835IVH8</accession>
<comment type="caution">
    <text evidence="2">The sequence shown here is derived from an EMBL/GenBank/DDBJ whole genome shotgun (WGS) entry which is preliminary data.</text>
</comment>